<protein>
    <submittedName>
        <fullName evidence="1">Methyltransferase-domain-containing protein</fullName>
    </submittedName>
</protein>
<organism evidence="1 2">
    <name type="scientific">Vararia minispora EC-137</name>
    <dbReference type="NCBI Taxonomy" id="1314806"/>
    <lineage>
        <taxon>Eukaryota</taxon>
        <taxon>Fungi</taxon>
        <taxon>Dikarya</taxon>
        <taxon>Basidiomycota</taxon>
        <taxon>Agaricomycotina</taxon>
        <taxon>Agaricomycetes</taxon>
        <taxon>Russulales</taxon>
        <taxon>Lachnocladiaceae</taxon>
        <taxon>Vararia</taxon>
    </lineage>
</organism>
<evidence type="ECO:0000313" key="1">
    <source>
        <dbReference type="EMBL" id="KAI0028326.1"/>
    </source>
</evidence>
<dbReference type="EMBL" id="MU273764">
    <property type="protein sequence ID" value="KAI0028326.1"/>
    <property type="molecule type" value="Genomic_DNA"/>
</dbReference>
<comment type="caution">
    <text evidence="1">The sequence shown here is derived from an EMBL/GenBank/DDBJ whole genome shotgun (WGS) entry which is preliminary data.</text>
</comment>
<dbReference type="Proteomes" id="UP000814128">
    <property type="component" value="Unassembled WGS sequence"/>
</dbReference>
<gene>
    <name evidence="1" type="ORF">K488DRAFT_58901</name>
</gene>
<reference evidence="1" key="1">
    <citation type="submission" date="2021-02" db="EMBL/GenBank/DDBJ databases">
        <authorList>
            <consortium name="DOE Joint Genome Institute"/>
            <person name="Ahrendt S."/>
            <person name="Looney B.P."/>
            <person name="Miyauchi S."/>
            <person name="Morin E."/>
            <person name="Drula E."/>
            <person name="Courty P.E."/>
            <person name="Chicoki N."/>
            <person name="Fauchery L."/>
            <person name="Kohler A."/>
            <person name="Kuo A."/>
            <person name="Labutti K."/>
            <person name="Pangilinan J."/>
            <person name="Lipzen A."/>
            <person name="Riley R."/>
            <person name="Andreopoulos W."/>
            <person name="He G."/>
            <person name="Johnson J."/>
            <person name="Barry K.W."/>
            <person name="Grigoriev I.V."/>
            <person name="Nagy L."/>
            <person name="Hibbett D."/>
            <person name="Henrissat B."/>
            <person name="Matheny P.B."/>
            <person name="Labbe J."/>
            <person name="Martin F."/>
        </authorList>
    </citation>
    <scope>NUCLEOTIDE SEQUENCE</scope>
    <source>
        <strain evidence="1">EC-137</strain>
    </source>
</reference>
<evidence type="ECO:0000313" key="2">
    <source>
        <dbReference type="Proteomes" id="UP000814128"/>
    </source>
</evidence>
<sequence length="375" mass="40870">MFYYLSFLRPPPHASPHAPITLTPQVSNDLRTESFPGAADIFFHWRDIASDALLTPPAKLTTWRATTAYKPLAVPPPPRAVPCVLVLAPTPAPSADAVDLRSSDCGRLPLPVRSLPITFGSTKQQNRKQEAIERVFVLSSKQPLLRIRERTSFDLDKKLWDSGLGLAAWLVQQFAGRDPAAGVLQATLWDTLYCARRCRAIELGAGTGMVSLVLAALRSVRSDADVDTGGLELQTEILSTDLPSSLELMEHNIAANRALFARSPPVARALNWEEEIPVDVRDGGGFDVVMRVCMADVTYNTASFPALVSTLSVLLMLDPTAPPLVLLAYKERDSAERDLWDILRIEAGLALEKVGSCAGAGGQEVEIWLGRRPAE</sequence>
<keyword evidence="2" id="KW-1185">Reference proteome</keyword>
<accession>A0ACB8QAN5</accession>
<keyword evidence="1" id="KW-0808">Transferase</keyword>
<keyword evidence="1" id="KW-0489">Methyltransferase</keyword>
<name>A0ACB8QAN5_9AGAM</name>
<proteinExistence type="predicted"/>
<reference evidence="1" key="2">
    <citation type="journal article" date="2022" name="New Phytol.">
        <title>Evolutionary transition to the ectomycorrhizal habit in the genomes of a hyperdiverse lineage of mushroom-forming fungi.</title>
        <authorList>
            <person name="Looney B."/>
            <person name="Miyauchi S."/>
            <person name="Morin E."/>
            <person name="Drula E."/>
            <person name="Courty P.E."/>
            <person name="Kohler A."/>
            <person name="Kuo A."/>
            <person name="LaButti K."/>
            <person name="Pangilinan J."/>
            <person name="Lipzen A."/>
            <person name="Riley R."/>
            <person name="Andreopoulos W."/>
            <person name="He G."/>
            <person name="Johnson J."/>
            <person name="Nolan M."/>
            <person name="Tritt A."/>
            <person name="Barry K.W."/>
            <person name="Grigoriev I.V."/>
            <person name="Nagy L.G."/>
            <person name="Hibbett D."/>
            <person name="Henrissat B."/>
            <person name="Matheny P.B."/>
            <person name="Labbe J."/>
            <person name="Martin F.M."/>
        </authorList>
    </citation>
    <scope>NUCLEOTIDE SEQUENCE</scope>
    <source>
        <strain evidence="1">EC-137</strain>
    </source>
</reference>